<dbReference type="NCBIfam" id="TIGR02872">
    <property type="entry name" value="spore_ytvI"/>
    <property type="match status" value="1"/>
</dbReference>
<organism evidence="7 8">
    <name type="scientific">Amphibacillus marinus</name>
    <dbReference type="NCBI Taxonomy" id="872970"/>
    <lineage>
        <taxon>Bacteria</taxon>
        <taxon>Bacillati</taxon>
        <taxon>Bacillota</taxon>
        <taxon>Bacilli</taxon>
        <taxon>Bacillales</taxon>
        <taxon>Bacillaceae</taxon>
        <taxon>Amphibacillus</taxon>
    </lineage>
</organism>
<dbReference type="AlphaFoldDB" id="A0A1H8T3F7"/>
<feature type="transmembrane region" description="Helical" evidence="6">
    <location>
        <begin position="286"/>
        <end position="304"/>
    </location>
</feature>
<evidence type="ECO:0000313" key="8">
    <source>
        <dbReference type="Proteomes" id="UP000199300"/>
    </source>
</evidence>
<reference evidence="7 8" key="1">
    <citation type="submission" date="2016-10" db="EMBL/GenBank/DDBJ databases">
        <authorList>
            <person name="de Groot N.N."/>
        </authorList>
    </citation>
    <scope>NUCLEOTIDE SEQUENCE [LARGE SCALE GENOMIC DNA]</scope>
    <source>
        <strain evidence="7 8">CGMCC 1.10434</strain>
    </source>
</reference>
<dbReference type="PANTHER" id="PTHR21716">
    <property type="entry name" value="TRANSMEMBRANE PROTEIN"/>
    <property type="match status" value="1"/>
</dbReference>
<dbReference type="EMBL" id="FODJ01000014">
    <property type="protein sequence ID" value="SEO85471.1"/>
    <property type="molecule type" value="Genomic_DNA"/>
</dbReference>
<feature type="transmembrane region" description="Helical" evidence="6">
    <location>
        <begin position="227"/>
        <end position="246"/>
    </location>
</feature>
<evidence type="ECO:0000256" key="6">
    <source>
        <dbReference type="SAM" id="Phobius"/>
    </source>
</evidence>
<dbReference type="PANTHER" id="PTHR21716:SF68">
    <property type="entry name" value="TRANSPORT PROTEIN YTVI-RELATED"/>
    <property type="match status" value="1"/>
</dbReference>
<evidence type="ECO:0000256" key="1">
    <source>
        <dbReference type="ARBA" id="ARBA00004141"/>
    </source>
</evidence>
<evidence type="ECO:0000313" key="7">
    <source>
        <dbReference type="EMBL" id="SEO85471.1"/>
    </source>
</evidence>
<evidence type="ECO:0000256" key="5">
    <source>
        <dbReference type="ARBA" id="ARBA00023136"/>
    </source>
</evidence>
<dbReference type="OrthoDB" id="9774361at2"/>
<comment type="subcellular location">
    <subcellularLocation>
        <location evidence="1">Membrane</location>
        <topology evidence="1">Multi-pass membrane protein</topology>
    </subcellularLocation>
</comment>
<feature type="transmembrane region" description="Helical" evidence="6">
    <location>
        <begin position="316"/>
        <end position="344"/>
    </location>
</feature>
<keyword evidence="4 6" id="KW-1133">Transmembrane helix</keyword>
<keyword evidence="3 6" id="KW-0812">Transmembrane</keyword>
<evidence type="ECO:0000256" key="3">
    <source>
        <dbReference type="ARBA" id="ARBA00022692"/>
    </source>
</evidence>
<evidence type="ECO:0000256" key="4">
    <source>
        <dbReference type="ARBA" id="ARBA00022989"/>
    </source>
</evidence>
<gene>
    <name evidence="7" type="ORF">SAMN04488134_11463</name>
</gene>
<dbReference type="RefSeq" id="WP_091500046.1">
    <property type="nucleotide sequence ID" value="NZ_FODJ01000014.1"/>
</dbReference>
<dbReference type="Pfam" id="PF01594">
    <property type="entry name" value="AI-2E_transport"/>
    <property type="match status" value="1"/>
</dbReference>
<keyword evidence="8" id="KW-1185">Reference proteome</keyword>
<feature type="transmembrane region" description="Helical" evidence="6">
    <location>
        <begin position="164"/>
        <end position="185"/>
    </location>
</feature>
<protein>
    <submittedName>
        <fullName evidence="7">Sporulation integral membrane protein YtvI</fullName>
    </submittedName>
</protein>
<feature type="transmembrane region" description="Helical" evidence="6">
    <location>
        <begin position="12"/>
        <end position="30"/>
    </location>
</feature>
<dbReference type="GO" id="GO:0055085">
    <property type="term" value="P:transmembrane transport"/>
    <property type="evidence" value="ECO:0007669"/>
    <property type="project" value="TreeGrafter"/>
</dbReference>
<dbReference type="InterPro" id="IPR002549">
    <property type="entry name" value="AI-2E-like"/>
</dbReference>
<accession>A0A1H8T3F7</accession>
<evidence type="ECO:0000256" key="2">
    <source>
        <dbReference type="ARBA" id="ARBA00009773"/>
    </source>
</evidence>
<proteinExistence type="inferred from homology"/>
<feature type="transmembrane region" description="Helical" evidence="6">
    <location>
        <begin position="36"/>
        <end position="53"/>
    </location>
</feature>
<comment type="similarity">
    <text evidence="2">Belongs to the autoinducer-2 exporter (AI-2E) (TC 2.A.86) family.</text>
</comment>
<dbReference type="InterPro" id="IPR014227">
    <property type="entry name" value="YtvI-like"/>
</dbReference>
<keyword evidence="5 6" id="KW-0472">Membrane</keyword>
<dbReference type="GO" id="GO:0016020">
    <property type="term" value="C:membrane"/>
    <property type="evidence" value="ECO:0007669"/>
    <property type="project" value="UniProtKB-SubCell"/>
</dbReference>
<feature type="transmembrane region" description="Helical" evidence="6">
    <location>
        <begin position="65"/>
        <end position="88"/>
    </location>
</feature>
<dbReference type="Proteomes" id="UP000199300">
    <property type="component" value="Unassembled WGS sequence"/>
</dbReference>
<name>A0A1H8T3F7_9BACI</name>
<feature type="transmembrane region" description="Helical" evidence="6">
    <location>
        <begin position="252"/>
        <end position="274"/>
    </location>
</feature>
<sequence>MNVETRKRIGRLMIALIGVSVFIIIIYFILVKLLPLVIIVVLSSLFQKPIRLLELKWHCSRLTATILTFLISLSSIIVGSSFIIAYLVDGLLGALTKFPEFAERLAGQSKHFIQYTTERLHFSIENTMRIYNINLTNLFDGLIDQLTSFLIDTSKQLTDLLLPLLSQTIQLTSTSLIVMIAVFLLSRDWPRYQSKLRQFIPVKVQILSQDLSLHFIKNIQHYIRAQSIVSFVTACILFIGFLILQISNSFGLALLIGFLDLIPFIGIGLVLWPWLIYKMVVGHYQFAILLIVLYGIAVIMRQFLEPKLLAKEMGLNSLIVILIGYSCYSLFGVLGILSTPFILITLQSLRASGIIHKFYHYILTGTFQT</sequence>